<evidence type="ECO:0000259" key="1">
    <source>
        <dbReference type="Pfam" id="PF16403"/>
    </source>
</evidence>
<proteinExistence type="predicted"/>
<feature type="domain" description="Pesticidal crystal protein Cry22Aa Ig-like" evidence="1">
    <location>
        <begin position="566"/>
        <end position="626"/>
    </location>
</feature>
<dbReference type="Pfam" id="PF20597">
    <property type="entry name" value="pAdhesive_15"/>
    <property type="match status" value="1"/>
</dbReference>
<evidence type="ECO:0000259" key="2">
    <source>
        <dbReference type="Pfam" id="PF20597"/>
    </source>
</evidence>
<dbReference type="InterPro" id="IPR032179">
    <property type="entry name" value="Cry22Aa_Ig-like"/>
</dbReference>
<name>A0ABU5H2J4_9BACT</name>
<dbReference type="NCBIfam" id="TIGR04215">
    <property type="entry name" value="choice_anch_A"/>
    <property type="match status" value="1"/>
</dbReference>
<dbReference type="Pfam" id="PF16403">
    <property type="entry name" value="Bact_surface_Ig-like"/>
    <property type="match status" value="2"/>
</dbReference>
<reference evidence="3 4" key="1">
    <citation type="submission" date="2023-12" db="EMBL/GenBank/DDBJ databases">
        <title>the genome sequence of Hyalangium sp. s54d21.</title>
        <authorList>
            <person name="Zhang X."/>
        </authorList>
    </citation>
    <scope>NUCLEOTIDE SEQUENCE [LARGE SCALE GENOMIC DNA]</scope>
    <source>
        <strain evidence="4">s54d21</strain>
    </source>
</reference>
<dbReference type="RefSeq" id="WP_321545829.1">
    <property type="nucleotide sequence ID" value="NZ_JAXIVS010000003.1"/>
</dbReference>
<organism evidence="3 4">
    <name type="scientific">Hyalangium rubrum</name>
    <dbReference type="NCBI Taxonomy" id="3103134"/>
    <lineage>
        <taxon>Bacteria</taxon>
        <taxon>Pseudomonadati</taxon>
        <taxon>Myxococcota</taxon>
        <taxon>Myxococcia</taxon>
        <taxon>Myxococcales</taxon>
        <taxon>Cystobacterineae</taxon>
        <taxon>Archangiaceae</taxon>
        <taxon>Hyalangium</taxon>
    </lineage>
</organism>
<evidence type="ECO:0000313" key="3">
    <source>
        <dbReference type="EMBL" id="MDY7227114.1"/>
    </source>
</evidence>
<dbReference type="InterPro" id="IPR013783">
    <property type="entry name" value="Ig-like_fold"/>
</dbReference>
<comment type="caution">
    <text evidence="3">The sequence shown here is derived from an EMBL/GenBank/DDBJ whole genome shotgun (WGS) entry which is preliminary data.</text>
</comment>
<gene>
    <name evidence="3" type="ORF">SYV04_11960</name>
</gene>
<dbReference type="InterPro" id="IPR026588">
    <property type="entry name" value="Choice_anch_A"/>
</dbReference>
<evidence type="ECO:0000313" key="4">
    <source>
        <dbReference type="Proteomes" id="UP001291309"/>
    </source>
</evidence>
<keyword evidence="4" id="KW-1185">Reference proteome</keyword>
<sequence>MSQPSIQHQEGCQKTRGVVGRACLLWVAAMAAVACGGEPARQSGLAVGTAEQEVRSSRQVLILGSSVEGGLESREAKAVRAWDSNMAVEVVTPEQWRAMTAEQFMSYRALIIGDAACQSGTAAFQAAIDTRKTWGAIVDGDVVLISTDPTTNGTEQLVENGVRSALNAVQRTGMYIALGCAYQDAAPQTQVTLLEPFGTFEVEGIPGCAGAGHMFEMWTDLMSRDLQDGMLLGTNGCVARSVFTRYPDRTFSYAALAMSAGDAELPGQQSILDFTYSPGEQTAFAGTPYVLVRGASPLGAGCGTPEFQPGEECDMGDGLNGQPALMGQSAHETCSWACRNTWCGDGFVDPSQGEECDNGSMNGRTRDSSGSIGTCTSFCKLPQLQQPPSTQPPTALCQNVTVVAEYTCGVSASIDAGSGDADGDLVGCTQSPAGPYAIGDTLVKLTCVDTEGQQSECTSVVTVLDRVRPMLALNGPESQTLECVRGGTYSDPGVAASDLCEGELPASSISTEGGVSLEVPGAEYVLSYLATDSAGNTSEPATRTVSVQDTQAPQLQVRSGPATVACKGAPYVDPGATASDGCAGDLTPNVTVTSNLDQTRAGQYTVTYRVADPSGHVSTAQRQLTVGPCSTCIDVHLGDYNLFLLEDYSGGVDVQGKVAAGGNISMTNFAVGASLPASDTANVLVAGGNLTLANGSIWGNAWYGGTYSANQGVTPRRGPVQKGTPINFAARFAELRGLTAQLAALPVNGTTKRESWGGIFLTGTHAQTNVFTLNASALNGAALMNITAPAGSLAIINIYGSSATFRNFGIQRNGGIDQHGILFNFVDTTSITASSFGFWGTVLAPHARVNFNNGSWDGGIYAISLTGNAEGHVNALNNRQLCQ</sequence>
<protein>
    <submittedName>
        <fullName evidence="3">Choice-of-anchor A family protein</fullName>
    </submittedName>
</protein>
<feature type="domain" description="Choice-of-anchor A" evidence="2">
    <location>
        <begin position="637"/>
        <end position="872"/>
    </location>
</feature>
<accession>A0ABU5H2J4</accession>
<dbReference type="Gene3D" id="2.60.40.10">
    <property type="entry name" value="Immunoglobulins"/>
    <property type="match status" value="2"/>
</dbReference>
<dbReference type="Proteomes" id="UP001291309">
    <property type="component" value="Unassembled WGS sequence"/>
</dbReference>
<dbReference type="EMBL" id="JAXIVS010000003">
    <property type="protein sequence ID" value="MDY7227114.1"/>
    <property type="molecule type" value="Genomic_DNA"/>
</dbReference>
<feature type="domain" description="Pesticidal crystal protein Cry22Aa Ig-like" evidence="1">
    <location>
        <begin position="472"/>
        <end position="547"/>
    </location>
</feature>